<evidence type="ECO:0000313" key="2">
    <source>
        <dbReference type="EMBL" id="ERK39502.1"/>
    </source>
</evidence>
<evidence type="ECO:0000259" key="1">
    <source>
        <dbReference type="Pfam" id="PF00535"/>
    </source>
</evidence>
<dbReference type="PANTHER" id="PTHR43685:SF2">
    <property type="entry name" value="GLYCOSYLTRANSFERASE 2-LIKE DOMAIN-CONTAINING PROTEIN"/>
    <property type="match status" value="1"/>
</dbReference>
<dbReference type="Proteomes" id="UP000016648">
    <property type="component" value="Unassembled WGS sequence"/>
</dbReference>
<comment type="caution">
    <text evidence="2">The sequence shown here is derived from an EMBL/GenBank/DDBJ whole genome shotgun (WGS) entry which is preliminary data.</text>
</comment>
<dbReference type="EMBL" id="AWEY01000019">
    <property type="protein sequence ID" value="ERK39502.1"/>
    <property type="molecule type" value="Genomic_DNA"/>
</dbReference>
<protein>
    <submittedName>
        <fullName evidence="2">Glycosyltransferase, group 2 family protein</fullName>
        <ecNumber evidence="2">2.4.-.-</ecNumber>
    </submittedName>
</protein>
<accession>U2QL30</accession>
<dbReference type="InterPro" id="IPR001173">
    <property type="entry name" value="Glyco_trans_2-like"/>
</dbReference>
<keyword evidence="3" id="KW-1185">Reference proteome</keyword>
<dbReference type="Pfam" id="PF00535">
    <property type="entry name" value="Glycos_transf_2"/>
    <property type="match status" value="1"/>
</dbReference>
<feature type="domain" description="Glycosyltransferase 2-like" evidence="1">
    <location>
        <begin position="12"/>
        <end position="177"/>
    </location>
</feature>
<keyword evidence="2" id="KW-0808">Transferase</keyword>
<dbReference type="PANTHER" id="PTHR43685">
    <property type="entry name" value="GLYCOSYLTRANSFERASE"/>
    <property type="match status" value="1"/>
</dbReference>
<proteinExistence type="predicted"/>
<dbReference type="PATRIC" id="fig|1115809.3.peg.1174"/>
<dbReference type="Gene3D" id="3.90.550.10">
    <property type="entry name" value="Spore Coat Polysaccharide Biosynthesis Protein SpsA, Chain A"/>
    <property type="match status" value="1"/>
</dbReference>
<dbReference type="InterPro" id="IPR050834">
    <property type="entry name" value="Glycosyltransf_2"/>
</dbReference>
<dbReference type="GO" id="GO:0016757">
    <property type="term" value="F:glycosyltransferase activity"/>
    <property type="evidence" value="ECO:0007669"/>
    <property type="project" value="UniProtKB-KW"/>
</dbReference>
<dbReference type="CDD" id="cd00761">
    <property type="entry name" value="Glyco_tranf_GTA_type"/>
    <property type="match status" value="1"/>
</dbReference>
<keyword evidence="2" id="KW-0328">Glycosyltransferase</keyword>
<organism evidence="2 3">
    <name type="scientific">Segatella baroniae F0067</name>
    <dbReference type="NCBI Taxonomy" id="1115809"/>
    <lineage>
        <taxon>Bacteria</taxon>
        <taxon>Pseudomonadati</taxon>
        <taxon>Bacteroidota</taxon>
        <taxon>Bacteroidia</taxon>
        <taxon>Bacteroidales</taxon>
        <taxon>Prevotellaceae</taxon>
        <taxon>Segatella</taxon>
    </lineage>
</organism>
<dbReference type="EC" id="2.4.-.-" evidence="2"/>
<gene>
    <name evidence="2" type="ORF">HMPREF9135_2443</name>
</gene>
<sequence length="305" mass="35157">MYFCYLCPMKLSVIIPVYDTAATLERCVMSIAEQGVDETEIIIVNDGSTNPQCETLCRRLATNVPRMIYVAQRHAGLSAARNHGLELASGDFITFVDSDDYLEPSTYKEVMPPLLRDPTIDMVEFSYIEKEGHDRLARLNRLTSRTYDSFAAFWLENKAYRHAYMWNKVFRRHVFETVRFPLNQNFEDVAVLPALLKLCRKTMTTSQGLYHYTWNGAGITAKATTEDVAHLLDSQIAVLNEISNRDFYKCCLNIQLDLFELGDEVLKLPVLPYHGTLKLSILHLFGLERLCRLNRFYRKMVKASR</sequence>
<reference evidence="2 3" key="1">
    <citation type="submission" date="2013-08" db="EMBL/GenBank/DDBJ databases">
        <authorList>
            <person name="Durkin A.S."/>
            <person name="Haft D.R."/>
            <person name="McCorrison J."/>
            <person name="Torralba M."/>
            <person name="Gillis M."/>
            <person name="Haft D.H."/>
            <person name="Methe B."/>
            <person name="Sutton G."/>
            <person name="Nelson K.E."/>
        </authorList>
    </citation>
    <scope>NUCLEOTIDE SEQUENCE [LARGE SCALE GENOMIC DNA]</scope>
    <source>
        <strain evidence="2 3">F0067</strain>
    </source>
</reference>
<dbReference type="AlphaFoldDB" id="U2QL30"/>
<dbReference type="SUPFAM" id="SSF53448">
    <property type="entry name" value="Nucleotide-diphospho-sugar transferases"/>
    <property type="match status" value="1"/>
</dbReference>
<evidence type="ECO:0000313" key="3">
    <source>
        <dbReference type="Proteomes" id="UP000016648"/>
    </source>
</evidence>
<dbReference type="InterPro" id="IPR029044">
    <property type="entry name" value="Nucleotide-diphossugar_trans"/>
</dbReference>
<name>U2QL30_9BACT</name>